<name>A0A0E9P5U6_ANGAN</name>
<dbReference type="EMBL" id="GBXM01108880">
    <property type="protein sequence ID" value="JAG99696.1"/>
    <property type="molecule type" value="Transcribed_RNA"/>
</dbReference>
<accession>A0A0E9P5U6</accession>
<sequence length="21" mass="2479">MLKNKQCDCFTSRICQSLCQE</sequence>
<organism evidence="1">
    <name type="scientific">Anguilla anguilla</name>
    <name type="common">European freshwater eel</name>
    <name type="synonym">Muraena anguilla</name>
    <dbReference type="NCBI Taxonomy" id="7936"/>
    <lineage>
        <taxon>Eukaryota</taxon>
        <taxon>Metazoa</taxon>
        <taxon>Chordata</taxon>
        <taxon>Craniata</taxon>
        <taxon>Vertebrata</taxon>
        <taxon>Euteleostomi</taxon>
        <taxon>Actinopterygii</taxon>
        <taxon>Neopterygii</taxon>
        <taxon>Teleostei</taxon>
        <taxon>Anguilliformes</taxon>
        <taxon>Anguillidae</taxon>
        <taxon>Anguilla</taxon>
    </lineage>
</organism>
<proteinExistence type="predicted"/>
<dbReference type="AlphaFoldDB" id="A0A0E9P5U6"/>
<reference evidence="1" key="1">
    <citation type="submission" date="2014-11" db="EMBL/GenBank/DDBJ databases">
        <authorList>
            <person name="Amaro Gonzalez C."/>
        </authorList>
    </citation>
    <scope>NUCLEOTIDE SEQUENCE</scope>
</reference>
<protein>
    <submittedName>
        <fullName evidence="1">Uncharacterized protein</fullName>
    </submittedName>
</protein>
<evidence type="ECO:0000313" key="1">
    <source>
        <dbReference type="EMBL" id="JAG99696.1"/>
    </source>
</evidence>
<reference evidence="1" key="2">
    <citation type="journal article" date="2015" name="Fish Shellfish Immunol.">
        <title>Early steps in the European eel (Anguilla anguilla)-Vibrio vulnificus interaction in the gills: Role of the RtxA13 toxin.</title>
        <authorList>
            <person name="Callol A."/>
            <person name="Pajuelo D."/>
            <person name="Ebbesson L."/>
            <person name="Teles M."/>
            <person name="MacKenzie S."/>
            <person name="Amaro C."/>
        </authorList>
    </citation>
    <scope>NUCLEOTIDE SEQUENCE</scope>
</reference>